<feature type="transmembrane region" description="Helical" evidence="2">
    <location>
        <begin position="306"/>
        <end position="325"/>
    </location>
</feature>
<feature type="region of interest" description="Disordered" evidence="1">
    <location>
        <begin position="114"/>
        <end position="137"/>
    </location>
</feature>
<dbReference type="Proteomes" id="UP000807716">
    <property type="component" value="Unassembled WGS sequence"/>
</dbReference>
<dbReference type="EMBL" id="JAAAJB010000944">
    <property type="protein sequence ID" value="KAG0249758.1"/>
    <property type="molecule type" value="Genomic_DNA"/>
</dbReference>
<organism evidence="3 4">
    <name type="scientific">Actinomortierella ambigua</name>
    <dbReference type="NCBI Taxonomy" id="1343610"/>
    <lineage>
        <taxon>Eukaryota</taxon>
        <taxon>Fungi</taxon>
        <taxon>Fungi incertae sedis</taxon>
        <taxon>Mucoromycota</taxon>
        <taxon>Mortierellomycotina</taxon>
        <taxon>Mortierellomycetes</taxon>
        <taxon>Mortierellales</taxon>
        <taxon>Mortierellaceae</taxon>
        <taxon>Actinomortierella</taxon>
    </lineage>
</organism>
<feature type="non-terminal residue" evidence="3">
    <location>
        <position position="328"/>
    </location>
</feature>
<feature type="compositionally biased region" description="Basic and acidic residues" evidence="1">
    <location>
        <begin position="173"/>
        <end position="189"/>
    </location>
</feature>
<proteinExistence type="predicted"/>
<sequence length="328" mass="35927">MTSLEDTSSIQTLDPVSSSRLRQRRHRHATNDGNIASAADSKEADTEAEATAELERQALTEVLDGTSSRSVSKCFVVSALVVFGFVFMSSIPNILSANSRAMVHSGGKEKTQGFAAGKGIAPSSPHASAPPSTTAEKPIDTFYRHSHLPDPDTVDDLSSVDVRSLYQESERLRQTADSISKEHALHRGQEASNPSLDTRLESNFHQKADHVSPQPPPAGSIPATTPFQPPHEQRRETQQYKQASITQSTAWRALATIAKFSLRVIFWSLQMVYYAFAYVVINPLMAVFIPICSFNLETAYEIVRNIIRAFLPVYTFFSAAAIIGVCVG</sequence>
<protein>
    <recommendedName>
        <fullName evidence="5">Transmembrane protein</fullName>
    </recommendedName>
</protein>
<feature type="compositionally biased region" description="Basic and acidic residues" evidence="1">
    <location>
        <begin position="198"/>
        <end position="210"/>
    </location>
</feature>
<feature type="compositionally biased region" description="Low complexity" evidence="1">
    <location>
        <begin position="121"/>
        <end position="135"/>
    </location>
</feature>
<keyword evidence="4" id="KW-1185">Reference proteome</keyword>
<dbReference type="OrthoDB" id="2444429at2759"/>
<feature type="transmembrane region" description="Helical" evidence="2">
    <location>
        <begin position="75"/>
        <end position="95"/>
    </location>
</feature>
<feature type="transmembrane region" description="Helical" evidence="2">
    <location>
        <begin position="275"/>
        <end position="294"/>
    </location>
</feature>
<evidence type="ECO:0000313" key="4">
    <source>
        <dbReference type="Proteomes" id="UP000807716"/>
    </source>
</evidence>
<keyword evidence="2" id="KW-0812">Transmembrane</keyword>
<keyword evidence="2" id="KW-1133">Transmembrane helix</keyword>
<gene>
    <name evidence="3" type="ORF">DFQ27_009805</name>
</gene>
<dbReference type="AlphaFoldDB" id="A0A9P6PQ40"/>
<evidence type="ECO:0000256" key="1">
    <source>
        <dbReference type="SAM" id="MobiDB-lite"/>
    </source>
</evidence>
<accession>A0A9P6PQ40</accession>
<evidence type="ECO:0000256" key="2">
    <source>
        <dbReference type="SAM" id="Phobius"/>
    </source>
</evidence>
<feature type="region of interest" description="Disordered" evidence="1">
    <location>
        <begin position="173"/>
        <end position="238"/>
    </location>
</feature>
<name>A0A9P6PQ40_9FUNG</name>
<reference evidence="3" key="1">
    <citation type="journal article" date="2020" name="Fungal Divers.">
        <title>Resolving the Mortierellaceae phylogeny through synthesis of multi-gene phylogenetics and phylogenomics.</title>
        <authorList>
            <person name="Vandepol N."/>
            <person name="Liber J."/>
            <person name="Desiro A."/>
            <person name="Na H."/>
            <person name="Kennedy M."/>
            <person name="Barry K."/>
            <person name="Grigoriev I.V."/>
            <person name="Miller A.N."/>
            <person name="O'Donnell K."/>
            <person name="Stajich J.E."/>
            <person name="Bonito G."/>
        </authorList>
    </citation>
    <scope>NUCLEOTIDE SEQUENCE</scope>
    <source>
        <strain evidence="3">BC1065</strain>
    </source>
</reference>
<feature type="region of interest" description="Disordered" evidence="1">
    <location>
        <begin position="1"/>
        <end position="49"/>
    </location>
</feature>
<comment type="caution">
    <text evidence="3">The sequence shown here is derived from an EMBL/GenBank/DDBJ whole genome shotgun (WGS) entry which is preliminary data.</text>
</comment>
<evidence type="ECO:0008006" key="5">
    <source>
        <dbReference type="Google" id="ProtNLM"/>
    </source>
</evidence>
<feature type="compositionally biased region" description="Polar residues" evidence="1">
    <location>
        <begin position="1"/>
        <end position="16"/>
    </location>
</feature>
<evidence type="ECO:0000313" key="3">
    <source>
        <dbReference type="EMBL" id="KAG0249758.1"/>
    </source>
</evidence>
<keyword evidence="2" id="KW-0472">Membrane</keyword>